<dbReference type="SUPFAM" id="SSF56235">
    <property type="entry name" value="N-terminal nucleophile aminohydrolases (Ntn hydrolases)"/>
    <property type="match status" value="1"/>
</dbReference>
<reference evidence="1 2" key="2">
    <citation type="journal article" date="2011" name="J. Bacteriol.">
        <title>Complete genome sequence of the anaerobic, halophilic alkalithermophile Natranaerobius thermophilus JW/NM-WN-LF.</title>
        <authorList>
            <person name="Zhao B."/>
            <person name="Mesbah N.M."/>
            <person name="Dalin E."/>
            <person name="Goodwin L."/>
            <person name="Nolan M."/>
            <person name="Pitluck S."/>
            <person name="Chertkov O."/>
            <person name="Brettin T.S."/>
            <person name="Han J."/>
            <person name="Larimer F.W."/>
            <person name="Land M.L."/>
            <person name="Hauser L."/>
            <person name="Kyrpides N."/>
            <person name="Wiegel J."/>
        </authorList>
    </citation>
    <scope>NUCLEOTIDE SEQUENCE [LARGE SCALE GENOMIC DNA]</scope>
    <source>
        <strain evidence="2">ATCC BAA-1301 / DSM 18059 / JW/NM-WN-LF</strain>
    </source>
</reference>
<dbReference type="PANTHER" id="PTHR39328:SF1">
    <property type="entry name" value="BLL2871 PROTEIN"/>
    <property type="match status" value="1"/>
</dbReference>
<gene>
    <name evidence="1" type="ordered locus">Nther_0971</name>
</gene>
<dbReference type="InterPro" id="IPR010430">
    <property type="entry name" value="DUF1028"/>
</dbReference>
<evidence type="ECO:0000313" key="2">
    <source>
        <dbReference type="Proteomes" id="UP000001683"/>
    </source>
</evidence>
<protein>
    <submittedName>
        <fullName evidence="1">Uncharacterized protein</fullName>
    </submittedName>
</protein>
<dbReference type="Pfam" id="PF06267">
    <property type="entry name" value="DUF1028"/>
    <property type="match status" value="1"/>
</dbReference>
<dbReference type="AlphaFoldDB" id="B2A0J4"/>
<dbReference type="Proteomes" id="UP000001683">
    <property type="component" value="Chromosome"/>
</dbReference>
<dbReference type="HOGENOM" id="CLU_068244_0_1_9"/>
<name>B2A0J4_NATTJ</name>
<dbReference type="InParanoid" id="B2A0J4"/>
<dbReference type="eggNOG" id="COG3342">
    <property type="taxonomic scope" value="Bacteria"/>
</dbReference>
<dbReference type="EMBL" id="CP001034">
    <property type="protein sequence ID" value="ACB84555.1"/>
    <property type="molecule type" value="Genomic_DNA"/>
</dbReference>
<keyword evidence="2" id="KW-1185">Reference proteome</keyword>
<proteinExistence type="predicted"/>
<accession>B2A0J4</accession>
<dbReference type="KEGG" id="nth:Nther_0971"/>
<dbReference type="OrthoDB" id="9790012at2"/>
<dbReference type="InterPro" id="IPR029055">
    <property type="entry name" value="Ntn_hydrolases_N"/>
</dbReference>
<dbReference type="PANTHER" id="PTHR39328">
    <property type="entry name" value="BLL2871 PROTEIN"/>
    <property type="match status" value="1"/>
</dbReference>
<evidence type="ECO:0000313" key="1">
    <source>
        <dbReference type="EMBL" id="ACB84555.1"/>
    </source>
</evidence>
<reference evidence="1 2" key="1">
    <citation type="submission" date="2008-04" db="EMBL/GenBank/DDBJ databases">
        <title>Complete sequence of chromosome of Natranaerobius thermophilus JW/NM-WN-LF.</title>
        <authorList>
            <consortium name="US DOE Joint Genome Institute"/>
            <person name="Copeland A."/>
            <person name="Lucas S."/>
            <person name="Lapidus A."/>
            <person name="Glavina del Rio T."/>
            <person name="Dalin E."/>
            <person name="Tice H."/>
            <person name="Bruce D."/>
            <person name="Goodwin L."/>
            <person name="Pitluck S."/>
            <person name="Chertkov O."/>
            <person name="Brettin T."/>
            <person name="Detter J.C."/>
            <person name="Han C."/>
            <person name="Kuske C.R."/>
            <person name="Schmutz J."/>
            <person name="Larimer F."/>
            <person name="Land M."/>
            <person name="Hauser L."/>
            <person name="Kyrpides N."/>
            <person name="Lykidis A."/>
            <person name="Mesbah N.M."/>
            <person name="Wiegel J."/>
        </authorList>
    </citation>
    <scope>NUCLEOTIDE SEQUENCE [LARGE SCALE GENOMIC DNA]</scope>
    <source>
        <strain evidence="2">ATCC BAA-1301 / DSM 18059 / JW/NM-WN-LF</strain>
    </source>
</reference>
<dbReference type="STRING" id="457570.Nther_0971"/>
<sequence length="297" mass="32945">MNQMGTGTYSIAAYDPQFQEWGVGVQSRFLSVGALVPWVSSNTGAIATQAKTNSMYGTRAFELINNGKDAKQVVETLISEDPQSDYRQVGVVDAQGNVSAHTGNKCIGFAGHKLDTNFVCQGNLLVGEGVLDEMVRGFKTAEGDLADKLVASLQGAQNAGGERRGVQSAALLIKKNAKNMFGQCNSYIDLRVDDSQSPLLELNRLKNLHRILFAQNHSDKYFEFDTEIKKKLVIILQEIKEIDQTLAPHENMESVIENFSVKKGYKKDEVFKGNFINGKIINEIVNTYYSYEPEHYT</sequence>
<organism evidence="1 2">
    <name type="scientific">Natranaerobius thermophilus (strain ATCC BAA-1301 / DSM 18059 / JW/NM-WN-LF)</name>
    <dbReference type="NCBI Taxonomy" id="457570"/>
    <lineage>
        <taxon>Bacteria</taxon>
        <taxon>Bacillati</taxon>
        <taxon>Bacillota</taxon>
        <taxon>Clostridia</taxon>
        <taxon>Natranaerobiales</taxon>
        <taxon>Natranaerobiaceae</taxon>
        <taxon>Natranaerobius</taxon>
    </lineage>
</organism>
<dbReference type="Gene3D" id="3.60.20.10">
    <property type="entry name" value="Glutamine Phosphoribosylpyrophosphate, subunit 1, domain 1"/>
    <property type="match status" value="1"/>
</dbReference>